<protein>
    <submittedName>
        <fullName evidence="2">Uncharacterized protein</fullName>
    </submittedName>
</protein>
<reference evidence="2 3" key="1">
    <citation type="submission" date="2018-10" db="EMBL/GenBank/DDBJ databases">
        <title>A high-quality apple genome assembly.</title>
        <authorList>
            <person name="Hu J."/>
        </authorList>
    </citation>
    <scope>NUCLEOTIDE SEQUENCE [LARGE SCALE GENOMIC DNA]</scope>
    <source>
        <strain evidence="3">cv. HFTH1</strain>
        <tissue evidence="2">Young leaf</tissue>
    </source>
</reference>
<dbReference type="PANTHER" id="PTHR37723:SF1">
    <property type="entry name" value="PROTEIN FAR-RED-ELONGATED HYPOCOTYL 1-LIKE"/>
    <property type="match status" value="1"/>
</dbReference>
<gene>
    <name evidence="2" type="ORF">DVH24_026746</name>
</gene>
<dbReference type="STRING" id="3750.A0A498K481"/>
<organism evidence="2 3">
    <name type="scientific">Malus domestica</name>
    <name type="common">Apple</name>
    <name type="synonym">Pyrus malus</name>
    <dbReference type="NCBI Taxonomy" id="3750"/>
    <lineage>
        <taxon>Eukaryota</taxon>
        <taxon>Viridiplantae</taxon>
        <taxon>Streptophyta</taxon>
        <taxon>Embryophyta</taxon>
        <taxon>Tracheophyta</taxon>
        <taxon>Spermatophyta</taxon>
        <taxon>Magnoliopsida</taxon>
        <taxon>eudicotyledons</taxon>
        <taxon>Gunneridae</taxon>
        <taxon>Pentapetalae</taxon>
        <taxon>rosids</taxon>
        <taxon>fabids</taxon>
        <taxon>Rosales</taxon>
        <taxon>Rosaceae</taxon>
        <taxon>Amygdaloideae</taxon>
        <taxon>Maleae</taxon>
        <taxon>Malus</taxon>
    </lineage>
</organism>
<accession>A0A498K481</accession>
<dbReference type="GO" id="GO:0061608">
    <property type="term" value="F:nuclear import signal receptor activity"/>
    <property type="evidence" value="ECO:0007669"/>
    <property type="project" value="TreeGrafter"/>
</dbReference>
<feature type="region of interest" description="Disordered" evidence="1">
    <location>
        <begin position="89"/>
        <end position="111"/>
    </location>
</feature>
<dbReference type="Proteomes" id="UP000290289">
    <property type="component" value="Chromosome 4"/>
</dbReference>
<dbReference type="GO" id="GO:0051457">
    <property type="term" value="P:maintenance of protein location in nucleus"/>
    <property type="evidence" value="ECO:0007669"/>
    <property type="project" value="TreeGrafter"/>
</dbReference>
<dbReference type="EMBL" id="RDQH01000330">
    <property type="protein sequence ID" value="RXI02216.1"/>
    <property type="molecule type" value="Genomic_DNA"/>
</dbReference>
<sequence length="257" mass="28865">MEMEGFKENPSEIHSFSHLCSAINVLNSFPVMNVISPMKKRKFHEEQLGLPPPKHRCWARVFPSDESVSMFDGNLEIKNMQKQTLNSKIDGASLDDRSEPESGGGSNSFARDSGYATSVYGDSKVGPVYAQTCQYDRPSTSSGKGISHSADELKYVNGDHQPMHPHDKIQEFQNLEEHIQEFGNRMDYIFAEHGDDCIEECMDTGCEDLIYPNGLKPNTYVLSSGRWSVNQEGQSAGSSRKPTIDQEFEQYFSSLML</sequence>
<comment type="caution">
    <text evidence="2">The sequence shown here is derived from an EMBL/GenBank/DDBJ whole genome shotgun (WGS) entry which is preliminary data.</text>
</comment>
<dbReference type="AlphaFoldDB" id="A0A498K481"/>
<evidence type="ECO:0000313" key="2">
    <source>
        <dbReference type="EMBL" id="RXI02216.1"/>
    </source>
</evidence>
<keyword evidence="3" id="KW-1185">Reference proteome</keyword>
<dbReference type="GO" id="GO:0005737">
    <property type="term" value="C:cytoplasm"/>
    <property type="evidence" value="ECO:0007669"/>
    <property type="project" value="TreeGrafter"/>
</dbReference>
<dbReference type="InterPro" id="IPR037766">
    <property type="entry name" value="FHY1"/>
</dbReference>
<name>A0A498K481_MALDO</name>
<evidence type="ECO:0000256" key="1">
    <source>
        <dbReference type="SAM" id="MobiDB-lite"/>
    </source>
</evidence>
<dbReference type="GO" id="GO:0009639">
    <property type="term" value="P:response to red or far red light"/>
    <property type="evidence" value="ECO:0007669"/>
    <property type="project" value="InterPro"/>
</dbReference>
<dbReference type="GO" id="GO:0016607">
    <property type="term" value="C:nuclear speck"/>
    <property type="evidence" value="ECO:0007669"/>
    <property type="project" value="TreeGrafter"/>
</dbReference>
<dbReference type="PANTHER" id="PTHR37723">
    <property type="entry name" value="PROTEIN FAR-RED ELONGATED HYPOCOTYL 1"/>
    <property type="match status" value="1"/>
</dbReference>
<proteinExistence type="predicted"/>
<evidence type="ECO:0000313" key="3">
    <source>
        <dbReference type="Proteomes" id="UP000290289"/>
    </source>
</evidence>